<feature type="transmembrane region" description="Helical" evidence="1">
    <location>
        <begin position="89"/>
        <end position="119"/>
    </location>
</feature>
<dbReference type="Proteomes" id="UP001165422">
    <property type="component" value="Unassembled WGS sequence"/>
</dbReference>
<feature type="transmembrane region" description="Helical" evidence="1">
    <location>
        <begin position="125"/>
        <end position="146"/>
    </location>
</feature>
<evidence type="ECO:0000256" key="1">
    <source>
        <dbReference type="SAM" id="Phobius"/>
    </source>
</evidence>
<accession>A0ABS8N9N7</accession>
<keyword evidence="3" id="KW-1185">Reference proteome</keyword>
<comment type="caution">
    <text evidence="2">The sequence shown here is derived from an EMBL/GenBank/DDBJ whole genome shotgun (WGS) entry which is preliminary data.</text>
</comment>
<dbReference type="RefSeq" id="WP_229982040.1">
    <property type="nucleotide sequence ID" value="NZ_JAJJPB010000035.1"/>
</dbReference>
<reference evidence="2" key="1">
    <citation type="submission" date="2021-11" db="EMBL/GenBank/DDBJ databases">
        <authorList>
            <person name="Qingchun L."/>
            <person name="Dong Z."/>
            <person name="Zongwei Q."/>
            <person name="Jia Z."/>
            <person name="Duotao L."/>
        </authorList>
    </citation>
    <scope>NUCLEOTIDE SEQUENCE</scope>
    <source>
        <strain evidence="2">WLY-B-L2</strain>
    </source>
</reference>
<keyword evidence="1" id="KW-1133">Transmembrane helix</keyword>
<name>A0ABS8N9N7_9CLOT</name>
<protein>
    <recommendedName>
        <fullName evidence="4">Glycerophosphoryl diester phosphodiesterase membrane domain-containing protein</fullName>
    </recommendedName>
</protein>
<sequence length="149" mass="16929">MFEAYKKFVMNTTQNLFHPELTSFTEYIQVVLCSMLVIISFLLIVAAVIAIIALPIVFYKKIIKKVDIQIRKANDDKVLISKLRRKKTIFIILFILALLVIYVPILLPLIIIVIDVLWASAVMRVILSIIGIILAGIALTVFFIVLENL</sequence>
<proteinExistence type="predicted"/>
<keyword evidence="1" id="KW-0812">Transmembrane</keyword>
<dbReference type="EMBL" id="JAJJPB010000035">
    <property type="protein sequence ID" value="MCC9296516.1"/>
    <property type="molecule type" value="Genomic_DNA"/>
</dbReference>
<evidence type="ECO:0000313" key="2">
    <source>
        <dbReference type="EMBL" id="MCC9296516.1"/>
    </source>
</evidence>
<feature type="transmembrane region" description="Helical" evidence="1">
    <location>
        <begin position="27"/>
        <end position="59"/>
    </location>
</feature>
<organism evidence="2 3">
    <name type="scientific">Clostridium aromativorans</name>
    <dbReference type="NCBI Taxonomy" id="2836848"/>
    <lineage>
        <taxon>Bacteria</taxon>
        <taxon>Bacillati</taxon>
        <taxon>Bacillota</taxon>
        <taxon>Clostridia</taxon>
        <taxon>Eubacteriales</taxon>
        <taxon>Clostridiaceae</taxon>
        <taxon>Clostridium</taxon>
    </lineage>
</organism>
<evidence type="ECO:0000313" key="3">
    <source>
        <dbReference type="Proteomes" id="UP001165422"/>
    </source>
</evidence>
<gene>
    <name evidence="2" type="ORF">LN736_16855</name>
</gene>
<evidence type="ECO:0008006" key="4">
    <source>
        <dbReference type="Google" id="ProtNLM"/>
    </source>
</evidence>
<keyword evidence="1" id="KW-0472">Membrane</keyword>